<proteinExistence type="predicted"/>
<evidence type="ECO:0000313" key="4">
    <source>
        <dbReference type="EMBL" id="KAK8992836.1"/>
    </source>
</evidence>
<feature type="signal peptide" evidence="3">
    <location>
        <begin position="1"/>
        <end position="19"/>
    </location>
</feature>
<feature type="coiled-coil region" evidence="1">
    <location>
        <begin position="257"/>
        <end position="295"/>
    </location>
</feature>
<dbReference type="EMBL" id="JBBPBN010000050">
    <property type="protein sequence ID" value="KAK8992836.1"/>
    <property type="molecule type" value="Genomic_DNA"/>
</dbReference>
<protein>
    <recommendedName>
        <fullName evidence="6">BZIP domain-containing protein</fullName>
    </recommendedName>
</protein>
<feature type="region of interest" description="Disordered" evidence="2">
    <location>
        <begin position="195"/>
        <end position="216"/>
    </location>
</feature>
<evidence type="ECO:0000256" key="1">
    <source>
        <dbReference type="SAM" id="Coils"/>
    </source>
</evidence>
<organism evidence="4 5">
    <name type="scientific">Hibiscus sabdariffa</name>
    <name type="common">roselle</name>
    <dbReference type="NCBI Taxonomy" id="183260"/>
    <lineage>
        <taxon>Eukaryota</taxon>
        <taxon>Viridiplantae</taxon>
        <taxon>Streptophyta</taxon>
        <taxon>Embryophyta</taxon>
        <taxon>Tracheophyta</taxon>
        <taxon>Spermatophyta</taxon>
        <taxon>Magnoliopsida</taxon>
        <taxon>eudicotyledons</taxon>
        <taxon>Gunneridae</taxon>
        <taxon>Pentapetalae</taxon>
        <taxon>rosids</taxon>
        <taxon>malvids</taxon>
        <taxon>Malvales</taxon>
        <taxon>Malvaceae</taxon>
        <taxon>Malvoideae</taxon>
        <taxon>Hibiscus</taxon>
    </lineage>
</organism>
<feature type="region of interest" description="Disordered" evidence="2">
    <location>
        <begin position="64"/>
        <end position="91"/>
    </location>
</feature>
<feature type="compositionally biased region" description="Polar residues" evidence="2">
    <location>
        <begin position="148"/>
        <end position="164"/>
    </location>
</feature>
<evidence type="ECO:0008006" key="6">
    <source>
        <dbReference type="Google" id="ProtNLM"/>
    </source>
</evidence>
<dbReference type="Proteomes" id="UP001396334">
    <property type="component" value="Unassembled WGS sequence"/>
</dbReference>
<gene>
    <name evidence="4" type="ORF">V6N11_048904</name>
</gene>
<evidence type="ECO:0000256" key="2">
    <source>
        <dbReference type="SAM" id="MobiDB-lite"/>
    </source>
</evidence>
<keyword evidence="3" id="KW-0732">Signal</keyword>
<comment type="caution">
    <text evidence="4">The sequence shown here is derived from an EMBL/GenBank/DDBJ whole genome shotgun (WGS) entry which is preliminary data.</text>
</comment>
<evidence type="ECO:0000313" key="5">
    <source>
        <dbReference type="Proteomes" id="UP001396334"/>
    </source>
</evidence>
<feature type="compositionally biased region" description="Polar residues" evidence="2">
    <location>
        <begin position="195"/>
        <end position="205"/>
    </location>
</feature>
<accession>A0ABR2PX78</accession>
<name>A0ABR2PX78_9ROSI</name>
<feature type="region of interest" description="Disordered" evidence="2">
    <location>
        <begin position="148"/>
        <end position="179"/>
    </location>
</feature>
<keyword evidence="1" id="KW-0175">Coiled coil</keyword>
<feature type="chain" id="PRO_5046420593" description="BZIP domain-containing protein" evidence="3">
    <location>
        <begin position="20"/>
        <end position="307"/>
    </location>
</feature>
<keyword evidence="5" id="KW-1185">Reference proteome</keyword>
<evidence type="ECO:0000256" key="3">
    <source>
        <dbReference type="SAM" id="SignalP"/>
    </source>
</evidence>
<reference evidence="4 5" key="1">
    <citation type="journal article" date="2024" name="G3 (Bethesda)">
        <title>Genome assembly of Hibiscus sabdariffa L. provides insights into metabolisms of medicinal natural products.</title>
        <authorList>
            <person name="Kim T."/>
        </authorList>
    </citation>
    <scope>NUCLEOTIDE SEQUENCE [LARGE SCALE GENOMIC DNA]</scope>
    <source>
        <strain evidence="4">TK-2024</strain>
        <tissue evidence="4">Old leaves</tissue>
    </source>
</reference>
<sequence>MLLFTLFSCSSLFVDLSCWQEIAPIPSMFTDQNATLQPRSPLYFSDYHNGPIGLDEIFRTKTQGHADDSVQPNNLRNHPPLDCGAGSRQERVLSPEIPPPCSSLLLSGPVSLEEMCQQTQGHADGSVQPNDVLDISVYPLACSDNSIPATPSQGLPQQGDQLPMQSYGWPDKQNLMPSSNRNQLQDILSSLQNPSLRSNQQQNHQANEKPLSKDKKYRLRVKAKQQAKDDYFEMLEHQSSIKDEHIACLLWEINILKNNKDEEIALLRSEIEVLRNNKNEEIALLKSIIEMLREENASINHNNLPIH</sequence>